<gene>
    <name evidence="2" type="ORF">G3570_08420</name>
</gene>
<proteinExistence type="predicted"/>
<keyword evidence="3" id="KW-1185">Reference proteome</keyword>
<organism evidence="2 3">
    <name type="scientific">Halalkalibaculum roseum</name>
    <dbReference type="NCBI Taxonomy" id="2709311"/>
    <lineage>
        <taxon>Bacteria</taxon>
        <taxon>Pseudomonadati</taxon>
        <taxon>Balneolota</taxon>
        <taxon>Balneolia</taxon>
        <taxon>Balneolales</taxon>
        <taxon>Balneolaceae</taxon>
        <taxon>Halalkalibaculum</taxon>
    </lineage>
</organism>
<name>A0A6M1SZM7_9BACT</name>
<dbReference type="AlphaFoldDB" id="A0A6M1SZM7"/>
<feature type="signal peptide" evidence="1">
    <location>
        <begin position="1"/>
        <end position="28"/>
    </location>
</feature>
<dbReference type="EMBL" id="JAALLT010000002">
    <property type="protein sequence ID" value="NGP76654.1"/>
    <property type="molecule type" value="Genomic_DNA"/>
</dbReference>
<reference evidence="2 3" key="1">
    <citation type="submission" date="2020-02" db="EMBL/GenBank/DDBJ databases">
        <title>Balneolaceae bacterium YR4-1, complete genome.</title>
        <authorList>
            <person name="Li Y."/>
            <person name="Wu S."/>
        </authorList>
    </citation>
    <scope>NUCLEOTIDE SEQUENCE [LARGE SCALE GENOMIC DNA]</scope>
    <source>
        <strain evidence="2 3">YR4-1</strain>
    </source>
</reference>
<protein>
    <recommendedName>
        <fullName evidence="4">LPP20 lipoprotein</fullName>
    </recommendedName>
</protein>
<feature type="chain" id="PRO_5026854731" description="LPP20 lipoprotein" evidence="1">
    <location>
        <begin position="29"/>
        <end position="188"/>
    </location>
</feature>
<evidence type="ECO:0000256" key="1">
    <source>
        <dbReference type="SAM" id="SignalP"/>
    </source>
</evidence>
<evidence type="ECO:0000313" key="3">
    <source>
        <dbReference type="Proteomes" id="UP000473278"/>
    </source>
</evidence>
<dbReference type="PROSITE" id="PS51257">
    <property type="entry name" value="PROKAR_LIPOPROTEIN"/>
    <property type="match status" value="1"/>
</dbReference>
<keyword evidence="1" id="KW-0732">Signal</keyword>
<comment type="caution">
    <text evidence="2">The sequence shown here is derived from an EMBL/GenBank/DDBJ whole genome shotgun (WGS) entry which is preliminary data.</text>
</comment>
<evidence type="ECO:0000313" key="2">
    <source>
        <dbReference type="EMBL" id="NGP76654.1"/>
    </source>
</evidence>
<sequence length="188" mass="20535">MLDHKSVRFLTLICFSALLISCSTTSNTSTTSDTSANVTNAESKYPSWYKTSRAVESDDTSYFGYATAIDSDSSASAEKAKAQAQSELKSAISNRLETIRNDAVVELGSDSGLDSPRFIIALRKAENEVPSVTSTEEIEVECLEGEGYRAFSKVSVEKESLIEELDKAFSANSRAWNAMKESEAFSQF</sequence>
<dbReference type="Proteomes" id="UP000473278">
    <property type="component" value="Unassembled WGS sequence"/>
</dbReference>
<accession>A0A6M1SZM7</accession>
<dbReference type="RefSeq" id="WP_165141179.1">
    <property type="nucleotide sequence ID" value="NZ_JAALLT010000002.1"/>
</dbReference>
<evidence type="ECO:0008006" key="4">
    <source>
        <dbReference type="Google" id="ProtNLM"/>
    </source>
</evidence>